<keyword evidence="1" id="KW-1133">Transmembrane helix</keyword>
<keyword evidence="1" id="KW-0812">Transmembrane</keyword>
<organism evidence="2 3">
    <name type="scientific">Luteimicrobium album</name>
    <dbReference type="NCBI Taxonomy" id="1054550"/>
    <lineage>
        <taxon>Bacteria</taxon>
        <taxon>Bacillati</taxon>
        <taxon>Actinomycetota</taxon>
        <taxon>Actinomycetes</taxon>
        <taxon>Micrococcales</taxon>
        <taxon>Luteimicrobium</taxon>
    </lineage>
</organism>
<evidence type="ECO:0000313" key="2">
    <source>
        <dbReference type="EMBL" id="GMA23412.1"/>
    </source>
</evidence>
<feature type="transmembrane region" description="Helical" evidence="1">
    <location>
        <begin position="194"/>
        <end position="213"/>
    </location>
</feature>
<comment type="caution">
    <text evidence="2">The sequence shown here is derived from an EMBL/GenBank/DDBJ whole genome shotgun (WGS) entry which is preliminary data.</text>
</comment>
<feature type="transmembrane region" description="Helical" evidence="1">
    <location>
        <begin position="62"/>
        <end position="84"/>
    </location>
</feature>
<name>A0ABQ6HYD0_9MICO</name>
<keyword evidence="1" id="KW-0472">Membrane</keyword>
<proteinExistence type="predicted"/>
<sequence length="224" mass="23905">MVMLEHRQTAAVTSEGLRERLYGALLFARARVSTRDWVALSLSLFACVLLQGHSFVAPVVPWSVQVLTTPLAPAVPAACVVVLLRRVSPALDTTLDVERHQAARAFWVAFLLVAGVVTCAVVATIASGGRQDAAVSARSYASFFGLEAVGASLWGVETAWIAPACVLTAHIYFGRTADQVPLSWAWILSPAGSLASWCFAFVIAASAVTLYILRDTAGETDERT</sequence>
<dbReference type="EMBL" id="BSUK01000001">
    <property type="protein sequence ID" value="GMA23412.1"/>
    <property type="molecule type" value="Genomic_DNA"/>
</dbReference>
<evidence type="ECO:0000256" key="1">
    <source>
        <dbReference type="SAM" id="Phobius"/>
    </source>
</evidence>
<keyword evidence="3" id="KW-1185">Reference proteome</keyword>
<protein>
    <submittedName>
        <fullName evidence="2">Uncharacterized protein</fullName>
    </submittedName>
</protein>
<accession>A0ABQ6HYD0</accession>
<reference evidence="3" key="1">
    <citation type="journal article" date="2019" name="Int. J. Syst. Evol. Microbiol.">
        <title>The Global Catalogue of Microorganisms (GCM) 10K type strain sequencing project: providing services to taxonomists for standard genome sequencing and annotation.</title>
        <authorList>
            <consortium name="The Broad Institute Genomics Platform"/>
            <consortium name="The Broad Institute Genome Sequencing Center for Infectious Disease"/>
            <person name="Wu L."/>
            <person name="Ma J."/>
        </authorList>
    </citation>
    <scope>NUCLEOTIDE SEQUENCE [LARGE SCALE GENOMIC DNA]</scope>
    <source>
        <strain evidence="3">NBRC 106348</strain>
    </source>
</reference>
<dbReference type="Proteomes" id="UP001157091">
    <property type="component" value="Unassembled WGS sequence"/>
</dbReference>
<evidence type="ECO:0000313" key="3">
    <source>
        <dbReference type="Proteomes" id="UP001157091"/>
    </source>
</evidence>
<gene>
    <name evidence="2" type="ORF">GCM10025864_11710</name>
</gene>
<feature type="transmembrane region" description="Helical" evidence="1">
    <location>
        <begin position="105"/>
        <end position="126"/>
    </location>
</feature>
<feature type="transmembrane region" description="Helical" evidence="1">
    <location>
        <begin position="37"/>
        <end position="56"/>
    </location>
</feature>